<sequence length="173" mass="16913">NLTVKAGGDITDSGKVAVTGTTTLNAGTSNIALNTSTNDFSTVAVTAAKKLTLVDANALNLGASTLSGAVGITSHGTLTLMGNLNAGTNKVTLNAGSGAINGAYTVTSGSASLTGSTIGTAARPYINASGLLTLKATFAVNDVSANLRGPTDLEVTVSSAPGKVLLNGTVIYP</sequence>
<dbReference type="AlphaFoldDB" id="A0A1H8B5F1"/>
<dbReference type="InterPro" id="IPR043709">
    <property type="entry name" value="DUF5649"/>
</dbReference>
<dbReference type="RefSeq" id="WP_175476641.1">
    <property type="nucleotide sequence ID" value="NZ_FOBS01000046.1"/>
</dbReference>
<organism evidence="1 2">
    <name type="scientific">Syntrophus gentianae</name>
    <dbReference type="NCBI Taxonomy" id="43775"/>
    <lineage>
        <taxon>Bacteria</taxon>
        <taxon>Pseudomonadati</taxon>
        <taxon>Thermodesulfobacteriota</taxon>
        <taxon>Syntrophia</taxon>
        <taxon>Syntrophales</taxon>
        <taxon>Syntrophaceae</taxon>
        <taxon>Syntrophus</taxon>
    </lineage>
</organism>
<keyword evidence="2" id="KW-1185">Reference proteome</keyword>
<evidence type="ECO:0008006" key="3">
    <source>
        <dbReference type="Google" id="ProtNLM"/>
    </source>
</evidence>
<feature type="non-terminal residue" evidence="1">
    <location>
        <position position="1"/>
    </location>
</feature>
<dbReference type="Pfam" id="PF18886">
    <property type="entry name" value="DUF5649"/>
    <property type="match status" value="2"/>
</dbReference>
<protein>
    <recommendedName>
        <fullName evidence="3">Autotransporter-associated beta strand repeat-containing protein</fullName>
    </recommendedName>
</protein>
<proteinExistence type="predicted"/>
<evidence type="ECO:0000313" key="1">
    <source>
        <dbReference type="EMBL" id="SEM77986.1"/>
    </source>
</evidence>
<dbReference type="EMBL" id="FOBS01000046">
    <property type="protein sequence ID" value="SEM77986.1"/>
    <property type="molecule type" value="Genomic_DNA"/>
</dbReference>
<accession>A0A1H8B5F1</accession>
<dbReference type="Proteomes" id="UP000198744">
    <property type="component" value="Unassembled WGS sequence"/>
</dbReference>
<evidence type="ECO:0000313" key="2">
    <source>
        <dbReference type="Proteomes" id="UP000198744"/>
    </source>
</evidence>
<reference evidence="1 2" key="1">
    <citation type="submission" date="2016-10" db="EMBL/GenBank/DDBJ databases">
        <authorList>
            <person name="de Groot N.N."/>
        </authorList>
    </citation>
    <scope>NUCLEOTIDE SEQUENCE [LARGE SCALE GENOMIC DNA]</scope>
    <source>
        <strain evidence="1 2">DSM 8423</strain>
    </source>
</reference>
<name>A0A1H8B5F1_9BACT</name>
<gene>
    <name evidence="1" type="ORF">SAMN04489760_14624</name>
</gene>